<dbReference type="STRING" id="137246.A0A401TN21"/>
<feature type="compositionally biased region" description="Basic and acidic residues" evidence="4">
    <location>
        <begin position="157"/>
        <end position="174"/>
    </location>
</feature>
<keyword evidence="6" id="KW-1185">Reference proteome</keyword>
<feature type="repeat" description="ANK" evidence="3">
    <location>
        <begin position="21"/>
        <end position="53"/>
    </location>
</feature>
<evidence type="ECO:0000256" key="2">
    <source>
        <dbReference type="ARBA" id="ARBA00023043"/>
    </source>
</evidence>
<keyword evidence="1" id="KW-0677">Repeat</keyword>
<dbReference type="PANTHER" id="PTHR46680:SF5">
    <property type="entry name" value="NFKB INHIBITOR EPSILON"/>
    <property type="match status" value="1"/>
</dbReference>
<accession>A0A401TN21</accession>
<dbReference type="Gene3D" id="1.25.40.20">
    <property type="entry name" value="Ankyrin repeat-containing domain"/>
    <property type="match status" value="1"/>
</dbReference>
<dbReference type="InterPro" id="IPR002110">
    <property type="entry name" value="Ankyrin_rpt"/>
</dbReference>
<dbReference type="InterPro" id="IPR036770">
    <property type="entry name" value="Ankyrin_rpt-contain_sf"/>
</dbReference>
<evidence type="ECO:0000256" key="3">
    <source>
        <dbReference type="PROSITE-ProRule" id="PRU00023"/>
    </source>
</evidence>
<evidence type="ECO:0000256" key="4">
    <source>
        <dbReference type="SAM" id="MobiDB-lite"/>
    </source>
</evidence>
<dbReference type="GO" id="GO:0051059">
    <property type="term" value="F:NF-kappaB binding"/>
    <property type="evidence" value="ECO:0007669"/>
    <property type="project" value="TreeGrafter"/>
</dbReference>
<dbReference type="SMART" id="SM00248">
    <property type="entry name" value="ANK"/>
    <property type="match status" value="3"/>
</dbReference>
<reference evidence="5 6" key="1">
    <citation type="journal article" date="2018" name="Nat. Ecol. Evol.">
        <title>Shark genomes provide insights into elasmobranch evolution and the origin of vertebrates.</title>
        <authorList>
            <person name="Hara Y"/>
            <person name="Yamaguchi K"/>
            <person name="Onimaru K"/>
            <person name="Kadota M"/>
            <person name="Koyanagi M"/>
            <person name="Keeley SD"/>
            <person name="Tatsumi K"/>
            <person name="Tanaka K"/>
            <person name="Motone F"/>
            <person name="Kageyama Y"/>
            <person name="Nozu R"/>
            <person name="Adachi N"/>
            <person name="Nishimura O"/>
            <person name="Nakagawa R"/>
            <person name="Tanegashima C"/>
            <person name="Kiyatake I"/>
            <person name="Matsumoto R"/>
            <person name="Murakumo K"/>
            <person name="Nishida K"/>
            <person name="Terakita A"/>
            <person name="Kuratani S"/>
            <person name="Sato K"/>
            <person name="Hyodo S Kuraku.S."/>
        </authorList>
    </citation>
    <scope>NUCLEOTIDE SEQUENCE [LARGE SCALE GENOMIC DNA]</scope>
</reference>
<dbReference type="OrthoDB" id="10254947at2759"/>
<dbReference type="AlphaFoldDB" id="A0A401TN21"/>
<keyword evidence="2 3" id="KW-0040">ANK repeat</keyword>
<feature type="repeat" description="ANK" evidence="3">
    <location>
        <begin position="55"/>
        <end position="87"/>
    </location>
</feature>
<dbReference type="GO" id="GO:0005829">
    <property type="term" value="C:cytosol"/>
    <property type="evidence" value="ECO:0007669"/>
    <property type="project" value="TreeGrafter"/>
</dbReference>
<dbReference type="InterPro" id="IPR051070">
    <property type="entry name" value="NF-kappa-B_inhibitor"/>
</dbReference>
<dbReference type="PROSITE" id="PS50297">
    <property type="entry name" value="ANK_REP_REGION"/>
    <property type="match status" value="2"/>
</dbReference>
<protein>
    <submittedName>
        <fullName evidence="5">Uncharacterized protein</fullName>
    </submittedName>
</protein>
<feature type="compositionally biased region" description="Basic and acidic residues" evidence="4">
    <location>
        <begin position="181"/>
        <end position="199"/>
    </location>
</feature>
<gene>
    <name evidence="5" type="ORF">chiPu_0028045</name>
</gene>
<name>A0A401TN21_CHIPU</name>
<dbReference type="GO" id="GO:0071356">
    <property type="term" value="P:cellular response to tumor necrosis factor"/>
    <property type="evidence" value="ECO:0007669"/>
    <property type="project" value="TreeGrafter"/>
</dbReference>
<dbReference type="EMBL" id="BEZZ01121336">
    <property type="protein sequence ID" value="GCC44023.1"/>
    <property type="molecule type" value="Genomic_DNA"/>
</dbReference>
<evidence type="ECO:0000313" key="5">
    <source>
        <dbReference type="EMBL" id="GCC44023.1"/>
    </source>
</evidence>
<feature type="region of interest" description="Disordered" evidence="4">
    <location>
        <begin position="157"/>
        <end position="199"/>
    </location>
</feature>
<evidence type="ECO:0000256" key="1">
    <source>
        <dbReference type="ARBA" id="ARBA00022737"/>
    </source>
</evidence>
<dbReference type="SUPFAM" id="SSF48403">
    <property type="entry name" value="Ankyrin repeat"/>
    <property type="match status" value="1"/>
</dbReference>
<dbReference type="PANTHER" id="PTHR46680">
    <property type="entry name" value="NF-KAPPA-B INHIBITOR ALPHA"/>
    <property type="match status" value="1"/>
</dbReference>
<dbReference type="Pfam" id="PF12796">
    <property type="entry name" value="Ank_2"/>
    <property type="match status" value="1"/>
</dbReference>
<proteinExistence type="predicted"/>
<feature type="repeat" description="ANK" evidence="3">
    <location>
        <begin position="88"/>
        <end position="120"/>
    </location>
</feature>
<evidence type="ECO:0000313" key="6">
    <source>
        <dbReference type="Proteomes" id="UP000287033"/>
    </source>
</evidence>
<comment type="caution">
    <text evidence="5">The sequence shown here is derived from an EMBL/GenBank/DDBJ whole genome shotgun (WGS) entry which is preliminary data.</text>
</comment>
<dbReference type="PROSITE" id="PS50088">
    <property type="entry name" value="ANK_REPEAT"/>
    <property type="match status" value="3"/>
</dbReference>
<dbReference type="Proteomes" id="UP000287033">
    <property type="component" value="Unassembled WGS sequence"/>
</dbReference>
<sequence length="199" mass="21316">MGTVLAELSVPRGTVLVDGHGCRTCLHIATLTRNQTILAMLLQAGSNVNSQDGTSGKTSLHLSVECGDRALVRFLLKMGAAVNAIMYNGCSALHLAVGRWDTQTADILCQAGADPLLPNVEGDTARDLASDNIDVSEVNGKMLSAGQGWWGWGRIQEGDPGRLKEQRERERGRIQEGGPGKLKEQREREGGSRKEILGG</sequence>
<organism evidence="5 6">
    <name type="scientific">Chiloscyllium punctatum</name>
    <name type="common">Brownbanded bambooshark</name>
    <name type="synonym">Hemiscyllium punctatum</name>
    <dbReference type="NCBI Taxonomy" id="137246"/>
    <lineage>
        <taxon>Eukaryota</taxon>
        <taxon>Metazoa</taxon>
        <taxon>Chordata</taxon>
        <taxon>Craniata</taxon>
        <taxon>Vertebrata</taxon>
        <taxon>Chondrichthyes</taxon>
        <taxon>Elasmobranchii</taxon>
        <taxon>Galeomorphii</taxon>
        <taxon>Galeoidea</taxon>
        <taxon>Orectolobiformes</taxon>
        <taxon>Hemiscylliidae</taxon>
        <taxon>Chiloscyllium</taxon>
    </lineage>
</organism>